<dbReference type="Proteomes" id="UP000547973">
    <property type="component" value="Unassembled WGS sequence"/>
</dbReference>
<dbReference type="AlphaFoldDB" id="A0A7Z0CH87"/>
<keyword evidence="4" id="KW-1185">Reference proteome</keyword>
<dbReference type="RefSeq" id="WP_238579410.1">
    <property type="nucleotide sequence ID" value="NZ_BBRC01000005.1"/>
</dbReference>
<dbReference type="Pfam" id="PF18367">
    <property type="entry name" value="Rv2175c_C"/>
    <property type="match status" value="1"/>
</dbReference>
<accession>A0A7Z0CH87</accession>
<sequence length="113" mass="12494">MTEWMSVPECAEALGVSLSRVRELLKDRNLVATRRGENNAVYLPAGQIMDGEEARYVLATVRGTVMVLADLGYSDDDIVTWLVSQHEELEGSPLDALRAGQRAHVRRLAQTAL</sequence>
<proteinExistence type="predicted"/>
<name>A0A7Z0CH87_9MICO</name>
<dbReference type="Pfam" id="PF21531">
    <property type="entry name" value="Rv2175c_wHTH"/>
    <property type="match status" value="1"/>
</dbReference>
<evidence type="ECO:0000313" key="4">
    <source>
        <dbReference type="Proteomes" id="UP000547973"/>
    </source>
</evidence>
<dbReference type="GO" id="GO:0003677">
    <property type="term" value="F:DNA binding"/>
    <property type="evidence" value="ECO:0007669"/>
    <property type="project" value="InterPro"/>
</dbReference>
<evidence type="ECO:0000259" key="2">
    <source>
        <dbReference type="Pfam" id="PF21531"/>
    </source>
</evidence>
<feature type="domain" description="Rv2175c C-terminal" evidence="1">
    <location>
        <begin position="60"/>
        <end position="111"/>
    </location>
</feature>
<feature type="domain" description="DNA-binding protein Rv2175c wHTH" evidence="2">
    <location>
        <begin position="3"/>
        <end position="41"/>
    </location>
</feature>
<evidence type="ECO:0000259" key="1">
    <source>
        <dbReference type="Pfam" id="PF18367"/>
    </source>
</evidence>
<organism evidence="3 4">
    <name type="scientific">Demequina lutea</name>
    <dbReference type="NCBI Taxonomy" id="431489"/>
    <lineage>
        <taxon>Bacteria</taxon>
        <taxon>Bacillati</taxon>
        <taxon>Actinomycetota</taxon>
        <taxon>Actinomycetes</taxon>
        <taxon>Micrococcales</taxon>
        <taxon>Demequinaceae</taxon>
        <taxon>Demequina</taxon>
    </lineage>
</organism>
<dbReference type="InterPro" id="IPR041098">
    <property type="entry name" value="Rv2175c_C"/>
</dbReference>
<comment type="caution">
    <text evidence="3">The sequence shown here is derived from an EMBL/GenBank/DDBJ whole genome shotgun (WGS) entry which is preliminary data.</text>
</comment>
<gene>
    <name evidence="3" type="ORF">BKA03_001355</name>
</gene>
<dbReference type="EMBL" id="JACBZO010000001">
    <property type="protein sequence ID" value="NYI41236.1"/>
    <property type="molecule type" value="Genomic_DNA"/>
</dbReference>
<evidence type="ECO:0000313" key="3">
    <source>
        <dbReference type="EMBL" id="NYI41236.1"/>
    </source>
</evidence>
<reference evidence="3 4" key="1">
    <citation type="submission" date="2020-07" db="EMBL/GenBank/DDBJ databases">
        <title>Sequencing the genomes of 1000 actinobacteria strains.</title>
        <authorList>
            <person name="Klenk H.-P."/>
        </authorList>
    </citation>
    <scope>NUCLEOTIDE SEQUENCE [LARGE SCALE GENOMIC DNA]</scope>
    <source>
        <strain evidence="3 4">DSM 19970</strain>
    </source>
</reference>
<dbReference type="InterPro" id="IPR048576">
    <property type="entry name" value="Rv2175c_wHTH"/>
</dbReference>
<protein>
    <submittedName>
        <fullName evidence="3">Excisionase family DNA binding protein</fullName>
    </submittedName>
</protein>